<dbReference type="GO" id="GO:0009306">
    <property type="term" value="P:protein secretion"/>
    <property type="evidence" value="ECO:0007669"/>
    <property type="project" value="InterPro"/>
</dbReference>
<keyword evidence="2" id="KW-1185">Reference proteome</keyword>
<sequence length="66" mass="7563">MPVHLISKAGDPIFALAIGISAAFVRIRRDQREKVPEGPQEIGYKEVLQMGERRLRRWWAGDFEGL</sequence>
<accession>A0A5N6YZE5</accession>
<organism evidence="1 2">
    <name type="scientific">Aspergillus coremiiformis</name>
    <dbReference type="NCBI Taxonomy" id="138285"/>
    <lineage>
        <taxon>Eukaryota</taxon>
        <taxon>Fungi</taxon>
        <taxon>Dikarya</taxon>
        <taxon>Ascomycota</taxon>
        <taxon>Pezizomycotina</taxon>
        <taxon>Eurotiomycetes</taxon>
        <taxon>Eurotiomycetidae</taxon>
        <taxon>Eurotiales</taxon>
        <taxon>Aspergillaceae</taxon>
        <taxon>Aspergillus</taxon>
        <taxon>Aspergillus subgen. Circumdati</taxon>
    </lineage>
</organism>
<name>A0A5N6YZE5_9EURO</name>
<evidence type="ECO:0000313" key="1">
    <source>
        <dbReference type="EMBL" id="KAE8350752.1"/>
    </source>
</evidence>
<evidence type="ECO:0000313" key="2">
    <source>
        <dbReference type="Proteomes" id="UP000327118"/>
    </source>
</evidence>
<protein>
    <recommendedName>
        <fullName evidence="3">Non-classical export protein 1</fullName>
    </recommendedName>
</protein>
<dbReference type="Proteomes" id="UP000327118">
    <property type="component" value="Unassembled WGS sequence"/>
</dbReference>
<dbReference type="EMBL" id="ML739206">
    <property type="protein sequence ID" value="KAE8350752.1"/>
    <property type="molecule type" value="Genomic_DNA"/>
</dbReference>
<gene>
    <name evidence="1" type="ORF">BDV28DRAFT_138517</name>
</gene>
<dbReference type="Pfam" id="PF11654">
    <property type="entry name" value="NCE101"/>
    <property type="match status" value="1"/>
</dbReference>
<evidence type="ECO:0008006" key="3">
    <source>
        <dbReference type="Google" id="ProtNLM"/>
    </source>
</evidence>
<dbReference type="OrthoDB" id="2155101at2759"/>
<dbReference type="AlphaFoldDB" id="A0A5N6YZE5"/>
<reference evidence="2" key="1">
    <citation type="submission" date="2019-04" db="EMBL/GenBank/DDBJ databases">
        <title>Friends and foes A comparative genomics studyof 23 Aspergillus species from section Flavi.</title>
        <authorList>
            <consortium name="DOE Joint Genome Institute"/>
            <person name="Kjaerbolling I."/>
            <person name="Vesth T."/>
            <person name="Frisvad J.C."/>
            <person name="Nybo J.L."/>
            <person name="Theobald S."/>
            <person name="Kildgaard S."/>
            <person name="Isbrandt T."/>
            <person name="Kuo A."/>
            <person name="Sato A."/>
            <person name="Lyhne E.K."/>
            <person name="Kogle M.E."/>
            <person name="Wiebenga A."/>
            <person name="Kun R.S."/>
            <person name="Lubbers R.J."/>
            <person name="Makela M.R."/>
            <person name="Barry K."/>
            <person name="Chovatia M."/>
            <person name="Clum A."/>
            <person name="Daum C."/>
            <person name="Haridas S."/>
            <person name="He G."/>
            <person name="LaButti K."/>
            <person name="Lipzen A."/>
            <person name="Mondo S."/>
            <person name="Riley R."/>
            <person name="Salamov A."/>
            <person name="Simmons B.A."/>
            <person name="Magnuson J.K."/>
            <person name="Henrissat B."/>
            <person name="Mortensen U.H."/>
            <person name="Larsen T.O."/>
            <person name="Devries R.P."/>
            <person name="Grigoriev I.V."/>
            <person name="Machida M."/>
            <person name="Baker S.E."/>
            <person name="Andersen M.R."/>
        </authorList>
    </citation>
    <scope>NUCLEOTIDE SEQUENCE [LARGE SCALE GENOMIC DNA]</scope>
    <source>
        <strain evidence="2">CBS 553.77</strain>
    </source>
</reference>
<proteinExistence type="predicted"/>
<dbReference type="InterPro" id="IPR024242">
    <property type="entry name" value="NCE101"/>
</dbReference>